<evidence type="ECO:0000259" key="13">
    <source>
        <dbReference type="Pfam" id="PF17766"/>
    </source>
</evidence>
<evidence type="ECO:0000256" key="5">
    <source>
        <dbReference type="ARBA" id="ARBA00022801"/>
    </source>
</evidence>
<evidence type="ECO:0000259" key="12">
    <source>
        <dbReference type="Pfam" id="PF05922"/>
    </source>
</evidence>
<dbReference type="PROSITE" id="PS00138">
    <property type="entry name" value="SUBTILASE_SER"/>
    <property type="match status" value="1"/>
</dbReference>
<evidence type="ECO:0000256" key="3">
    <source>
        <dbReference type="ARBA" id="ARBA00022670"/>
    </source>
</evidence>
<comment type="subcellular location">
    <subcellularLocation>
        <location evidence="1">Secreted</location>
    </subcellularLocation>
</comment>
<dbReference type="InterPro" id="IPR010259">
    <property type="entry name" value="S8pro/Inhibitor_I9"/>
</dbReference>
<dbReference type="SUPFAM" id="SSF52743">
    <property type="entry name" value="Subtilisin-like"/>
    <property type="match status" value="1"/>
</dbReference>
<organism evidence="14 15">
    <name type="scientific">Hamadaea flava</name>
    <dbReference type="NCBI Taxonomy" id="1742688"/>
    <lineage>
        <taxon>Bacteria</taxon>
        <taxon>Bacillati</taxon>
        <taxon>Actinomycetota</taxon>
        <taxon>Actinomycetes</taxon>
        <taxon>Micromonosporales</taxon>
        <taxon>Micromonosporaceae</taxon>
        <taxon>Hamadaea</taxon>
    </lineage>
</organism>
<dbReference type="InterPro" id="IPR034197">
    <property type="entry name" value="Peptidases_S8_3"/>
</dbReference>
<keyword evidence="3 8" id="KW-0645">Protease</keyword>
<dbReference type="InterPro" id="IPR003137">
    <property type="entry name" value="PA_domain"/>
</dbReference>
<dbReference type="InterPro" id="IPR023828">
    <property type="entry name" value="Peptidase_S8_Ser-AS"/>
</dbReference>
<dbReference type="CDD" id="cd02120">
    <property type="entry name" value="PA_subtilisin_like"/>
    <property type="match status" value="1"/>
</dbReference>
<dbReference type="Gene3D" id="3.50.30.30">
    <property type="match status" value="1"/>
</dbReference>
<evidence type="ECO:0000256" key="2">
    <source>
        <dbReference type="ARBA" id="ARBA00011073"/>
    </source>
</evidence>
<dbReference type="Gene3D" id="3.40.50.200">
    <property type="entry name" value="Peptidase S8/S53 domain"/>
    <property type="match status" value="1"/>
</dbReference>
<evidence type="ECO:0000256" key="9">
    <source>
        <dbReference type="RuleBase" id="RU003355"/>
    </source>
</evidence>
<feature type="domain" description="Inhibitor I9" evidence="12">
    <location>
        <begin position="82"/>
        <end position="147"/>
    </location>
</feature>
<dbReference type="EC" id="3.4.-.-" evidence="14"/>
<feature type="domain" description="PA" evidence="11">
    <location>
        <begin position="437"/>
        <end position="511"/>
    </location>
</feature>
<dbReference type="Gene3D" id="3.30.70.80">
    <property type="entry name" value="Peptidase S8 propeptide/proteinase inhibitor I9"/>
    <property type="match status" value="1"/>
</dbReference>
<feature type="active site" description="Charge relay system" evidence="8">
    <location>
        <position position="259"/>
    </location>
</feature>
<dbReference type="Pfam" id="PF17766">
    <property type="entry name" value="fn3_6"/>
    <property type="match status" value="1"/>
</dbReference>
<name>A0ABV8LNJ8_9ACTN</name>
<dbReference type="RefSeq" id="WP_253753018.1">
    <property type="nucleotide sequence ID" value="NZ_JAMZDZ010000001.1"/>
</dbReference>
<dbReference type="PANTHER" id="PTHR10795">
    <property type="entry name" value="PROPROTEIN CONVERTASE SUBTILISIN/KEXIN"/>
    <property type="match status" value="1"/>
</dbReference>
<evidence type="ECO:0000256" key="6">
    <source>
        <dbReference type="ARBA" id="ARBA00022825"/>
    </source>
</evidence>
<feature type="active site" description="Charge relay system" evidence="8">
    <location>
        <position position="185"/>
    </location>
</feature>
<evidence type="ECO:0000256" key="7">
    <source>
        <dbReference type="ARBA" id="ARBA00023180"/>
    </source>
</evidence>
<dbReference type="GO" id="GO:0016787">
    <property type="term" value="F:hydrolase activity"/>
    <property type="evidence" value="ECO:0007669"/>
    <property type="project" value="UniProtKB-KW"/>
</dbReference>
<dbReference type="Pfam" id="PF05922">
    <property type="entry name" value="Inhibitor_I9"/>
    <property type="match status" value="1"/>
</dbReference>
<dbReference type="InterPro" id="IPR041469">
    <property type="entry name" value="Subtilisin-like_FN3"/>
</dbReference>
<gene>
    <name evidence="14" type="ORF">ACFOZ4_18305</name>
</gene>
<comment type="caution">
    <text evidence="14">The sequence shown here is derived from an EMBL/GenBank/DDBJ whole genome shotgun (WGS) entry which is preliminary data.</text>
</comment>
<keyword evidence="6 8" id="KW-0720">Serine protease</keyword>
<dbReference type="Pfam" id="PF02225">
    <property type="entry name" value="PA"/>
    <property type="match status" value="1"/>
</dbReference>
<dbReference type="InterPro" id="IPR045051">
    <property type="entry name" value="SBT"/>
</dbReference>
<evidence type="ECO:0000313" key="15">
    <source>
        <dbReference type="Proteomes" id="UP001595816"/>
    </source>
</evidence>
<dbReference type="InterPro" id="IPR023827">
    <property type="entry name" value="Peptidase_S8_Asp-AS"/>
</dbReference>
<dbReference type="Gene3D" id="2.60.40.2310">
    <property type="match status" value="1"/>
</dbReference>
<dbReference type="InterPro" id="IPR000209">
    <property type="entry name" value="Peptidase_S8/S53_dom"/>
</dbReference>
<dbReference type="PROSITE" id="PS51892">
    <property type="entry name" value="SUBTILASE"/>
    <property type="match status" value="1"/>
</dbReference>
<comment type="similarity">
    <text evidence="2 8 9">Belongs to the peptidase S8 family.</text>
</comment>
<accession>A0ABV8LNJ8</accession>
<dbReference type="PROSITE" id="PS00136">
    <property type="entry name" value="SUBTILASE_ASP"/>
    <property type="match status" value="1"/>
</dbReference>
<protein>
    <submittedName>
        <fullName evidence="14">S8 family peptidase</fullName>
        <ecNumber evidence="14">3.4.-.-</ecNumber>
    </submittedName>
</protein>
<keyword evidence="4" id="KW-0732">Signal</keyword>
<feature type="domain" description="Peptidase S8/S53" evidence="10">
    <location>
        <begin position="176"/>
        <end position="644"/>
    </location>
</feature>
<evidence type="ECO:0000259" key="11">
    <source>
        <dbReference type="Pfam" id="PF02225"/>
    </source>
</evidence>
<keyword evidence="7" id="KW-0325">Glycoprotein</keyword>
<keyword evidence="15" id="KW-1185">Reference proteome</keyword>
<dbReference type="EMBL" id="JBHSAY010000009">
    <property type="protein sequence ID" value="MFC4132566.1"/>
    <property type="molecule type" value="Genomic_DNA"/>
</dbReference>
<dbReference type="Proteomes" id="UP001595816">
    <property type="component" value="Unassembled WGS sequence"/>
</dbReference>
<feature type="active site" description="Charge relay system" evidence="8">
    <location>
        <position position="585"/>
    </location>
</feature>
<dbReference type="Pfam" id="PF00082">
    <property type="entry name" value="Peptidase_S8"/>
    <property type="match status" value="1"/>
</dbReference>
<sequence>MNLQRQAAHRLAVGALAVVTMAGLTVILNGSATAAPGGATDTATYIIQTAGQPIATYAGDRTGFKATKPGKGKKVDAHSPEAKAYAQRLSSDHDAALRAAGVSSTRKGYDYQTVFNGFSAQLTKAEAARLAKTSGVTAVWADETVYADTVTTPSFLGLTGSDGVWQQQFGGTGHAGEGVIVGIIDSGVWPENPAFAPLAEPRPDSATIAAKWHGTCDAGVTGTPVTCNNKLIGARYYKAAGQGSIQPVEFFSPRDYDGHGTHTASTAAGNTNVPASINGSPVGSISGMAPAARIAVYKALWENPPGSSATAGGSSVDLVAAINQAVADGVDVINYSISGSTTSVVNAVEVAFFNATAAGVFVATSAGNEGPGASTVAHNAPWTATVAASTHPRGNQKTAVLGNGARYTGVGVVNAAVPSSPLVDSAAIPASGRTVADATLCLPGSINAAQAAGKIVICTRGNNPRIEKGQVVKDAGGVGMILANTTAAPGLVGDFHAVPTVQVEAPAGDAIKAYAATAGATASLTETDPTPVQAPIMAGFSSTGPALAGSGDLLKPDITAPGVDVIAAISPAKDGNNFNAESGTSMSSPHIAGLAALLKSANPGWDPITIKSALMTTAYQLDNKGNPIQTATGTAATPLNFGAGHVQPASAFNPGLVYESGPVDWLAYLCAIGQGAAVGLDCSALPAIDPSDLNYPSISVGDLVGSQTITRTVTNITNRDSKYTPTVVAPAGVTVSVSPSILKVDAGQSATYKVTLTRSTAALGSWAFGSISWYDKATGHRDHTVRSPIAVRPVAYAAPTEVVGTGSATIPVKVGYTGTLNASLAGLVPATVTTYPLDMSGPSFVSTNPAASSRTAKVTVTVPAGSIGRFGTYAADYSDTTDLDVFAYAAGTKTLVGQAADGDSEELITLGPGTYDVYYDLFAGDPITNVKGHVYLLGSTATGNATISPASVGVTTGQTVTVTVAGSGLTAGLRYLGRATLTDGTSTLARPFVTITG</sequence>
<evidence type="ECO:0000256" key="4">
    <source>
        <dbReference type="ARBA" id="ARBA00022729"/>
    </source>
</evidence>
<evidence type="ECO:0000259" key="10">
    <source>
        <dbReference type="Pfam" id="PF00082"/>
    </source>
</evidence>
<dbReference type="InterPro" id="IPR015500">
    <property type="entry name" value="Peptidase_S8_subtilisin-rel"/>
</dbReference>
<dbReference type="InterPro" id="IPR037045">
    <property type="entry name" value="S8pro/Inhibitor_I9_sf"/>
</dbReference>
<evidence type="ECO:0000313" key="14">
    <source>
        <dbReference type="EMBL" id="MFC4132566.1"/>
    </source>
</evidence>
<proteinExistence type="inferred from homology"/>
<evidence type="ECO:0000256" key="8">
    <source>
        <dbReference type="PROSITE-ProRule" id="PRU01240"/>
    </source>
</evidence>
<dbReference type="CDD" id="cd04852">
    <property type="entry name" value="Peptidases_S8_3"/>
    <property type="match status" value="1"/>
</dbReference>
<reference evidence="15" key="1">
    <citation type="journal article" date="2019" name="Int. J. Syst. Evol. Microbiol.">
        <title>The Global Catalogue of Microorganisms (GCM) 10K type strain sequencing project: providing services to taxonomists for standard genome sequencing and annotation.</title>
        <authorList>
            <consortium name="The Broad Institute Genomics Platform"/>
            <consortium name="The Broad Institute Genome Sequencing Center for Infectious Disease"/>
            <person name="Wu L."/>
            <person name="Ma J."/>
        </authorList>
    </citation>
    <scope>NUCLEOTIDE SEQUENCE [LARGE SCALE GENOMIC DNA]</scope>
    <source>
        <strain evidence="15">CGMCC 4.7289</strain>
    </source>
</reference>
<feature type="domain" description="Subtilisin-like protease fibronectin type-III" evidence="13">
    <location>
        <begin position="692"/>
        <end position="791"/>
    </location>
</feature>
<keyword evidence="5 8" id="KW-0378">Hydrolase</keyword>
<dbReference type="InterPro" id="IPR036852">
    <property type="entry name" value="Peptidase_S8/S53_dom_sf"/>
</dbReference>
<dbReference type="PRINTS" id="PR00723">
    <property type="entry name" value="SUBTILISIN"/>
</dbReference>
<evidence type="ECO:0000256" key="1">
    <source>
        <dbReference type="ARBA" id="ARBA00004613"/>
    </source>
</evidence>